<dbReference type="Pfam" id="PF14529">
    <property type="entry name" value="Exo_endo_phos_2"/>
    <property type="match status" value="1"/>
</dbReference>
<comment type="caution">
    <text evidence="2">The sequence shown here is derived from an EMBL/GenBank/DDBJ whole genome shotgun (WGS) entry which is preliminary data.</text>
</comment>
<sequence length="286" mass="31700">MNDEQTKDAVALAIQEPQARRIQGRLLTTPMGHHKWTKMVPSTWREGRWAIRSMLWINKDVEAEQVRIESPDLTAAVIRLPERLVLIASVYVEGGEASALIDACDHLRKAIIKVRRNTGAVVDIMIMGDFNRHDQLWGGDEVSLGRQGEADPIIDLMSEFALSSLLKRGTKTWQGEGQNGDCESTIDLVLASDNLADLMTKCVIHGTEHGSDHRTIETVFDAPWSAPKHQERLLLKNAPWKEINARIASTLATTTSEGTVQQKTDRLMAKNTSARTDSPGCGKTIS</sequence>
<dbReference type="GeneID" id="81363712"/>
<reference evidence="2" key="1">
    <citation type="submission" date="2022-12" db="EMBL/GenBank/DDBJ databases">
        <authorList>
            <person name="Petersen C."/>
        </authorList>
    </citation>
    <scope>NUCLEOTIDE SEQUENCE</scope>
    <source>
        <strain evidence="2">IBT 29677</strain>
    </source>
</reference>
<evidence type="ECO:0000313" key="3">
    <source>
        <dbReference type="Proteomes" id="UP001147747"/>
    </source>
</evidence>
<organism evidence="2 3">
    <name type="scientific">Penicillium cosmopolitanum</name>
    <dbReference type="NCBI Taxonomy" id="1131564"/>
    <lineage>
        <taxon>Eukaryota</taxon>
        <taxon>Fungi</taxon>
        <taxon>Dikarya</taxon>
        <taxon>Ascomycota</taxon>
        <taxon>Pezizomycotina</taxon>
        <taxon>Eurotiomycetes</taxon>
        <taxon>Eurotiomycetidae</taxon>
        <taxon>Eurotiales</taxon>
        <taxon>Aspergillaceae</taxon>
        <taxon>Penicillium</taxon>
    </lineage>
</organism>
<evidence type="ECO:0000259" key="1">
    <source>
        <dbReference type="Pfam" id="PF14529"/>
    </source>
</evidence>
<dbReference type="GO" id="GO:0003824">
    <property type="term" value="F:catalytic activity"/>
    <property type="evidence" value="ECO:0007669"/>
    <property type="project" value="InterPro"/>
</dbReference>
<dbReference type="AlphaFoldDB" id="A0A9W9WCW6"/>
<feature type="domain" description="Endonuclease/exonuclease/phosphatase" evidence="1">
    <location>
        <begin position="86"/>
        <end position="216"/>
    </location>
</feature>
<dbReference type="OrthoDB" id="4159828at2759"/>
<evidence type="ECO:0000313" key="2">
    <source>
        <dbReference type="EMBL" id="KAJ5414987.1"/>
    </source>
</evidence>
<dbReference type="SUPFAM" id="SSF56219">
    <property type="entry name" value="DNase I-like"/>
    <property type="match status" value="1"/>
</dbReference>
<dbReference type="InterPro" id="IPR005135">
    <property type="entry name" value="Endo/exonuclease/phosphatase"/>
</dbReference>
<dbReference type="EMBL" id="JAPZBU010000001">
    <property type="protein sequence ID" value="KAJ5414987.1"/>
    <property type="molecule type" value="Genomic_DNA"/>
</dbReference>
<name>A0A9W9WCW6_9EURO</name>
<gene>
    <name evidence="2" type="ORF">N7509_000085</name>
</gene>
<proteinExistence type="predicted"/>
<protein>
    <recommendedName>
        <fullName evidence="1">Endonuclease/exonuclease/phosphatase domain-containing protein</fullName>
    </recommendedName>
</protein>
<dbReference type="RefSeq" id="XP_056494833.1">
    <property type="nucleotide sequence ID" value="XM_056624732.1"/>
</dbReference>
<accession>A0A9W9WCW6</accession>
<keyword evidence="3" id="KW-1185">Reference proteome</keyword>
<dbReference type="InterPro" id="IPR036691">
    <property type="entry name" value="Endo/exonu/phosph_ase_sf"/>
</dbReference>
<reference evidence="2" key="2">
    <citation type="journal article" date="2023" name="IMA Fungus">
        <title>Comparative genomic study of the Penicillium genus elucidates a diverse pangenome and 15 lateral gene transfer events.</title>
        <authorList>
            <person name="Petersen C."/>
            <person name="Sorensen T."/>
            <person name="Nielsen M.R."/>
            <person name="Sondergaard T.E."/>
            <person name="Sorensen J.L."/>
            <person name="Fitzpatrick D.A."/>
            <person name="Frisvad J.C."/>
            <person name="Nielsen K.L."/>
        </authorList>
    </citation>
    <scope>NUCLEOTIDE SEQUENCE</scope>
    <source>
        <strain evidence="2">IBT 29677</strain>
    </source>
</reference>
<dbReference type="Gene3D" id="3.60.10.10">
    <property type="entry name" value="Endonuclease/exonuclease/phosphatase"/>
    <property type="match status" value="1"/>
</dbReference>
<dbReference type="Proteomes" id="UP001147747">
    <property type="component" value="Unassembled WGS sequence"/>
</dbReference>